<dbReference type="Pfam" id="PF14882">
    <property type="entry name" value="INT_rpt"/>
    <property type="match status" value="8"/>
</dbReference>
<dbReference type="Proteomes" id="UP001475781">
    <property type="component" value="Chromosome"/>
</dbReference>
<evidence type="ECO:0000256" key="1">
    <source>
        <dbReference type="ARBA" id="ARBA00023172"/>
    </source>
</evidence>
<reference evidence="3 4" key="1">
    <citation type="submission" date="2022-07" db="EMBL/GenBank/DDBJ databases">
        <title>A copper resistant bacterium isolated from sediment samples of deep sea hydrothermal areas.</title>
        <authorList>
            <person name="Zeng X."/>
        </authorList>
    </citation>
    <scope>NUCLEOTIDE SEQUENCE [LARGE SCALE GENOMIC DNA]</scope>
    <source>
        <strain evidence="4">CuT 6</strain>
    </source>
</reference>
<dbReference type="EMBL" id="CP101118">
    <property type="protein sequence ID" value="WZF88059.1"/>
    <property type="molecule type" value="Genomic_DNA"/>
</dbReference>
<dbReference type="Pfam" id="PF13009">
    <property type="entry name" value="Integrase_2"/>
    <property type="match status" value="1"/>
</dbReference>
<evidence type="ECO:0000313" key="4">
    <source>
        <dbReference type="Proteomes" id="UP001475781"/>
    </source>
</evidence>
<evidence type="ECO:0000313" key="3">
    <source>
        <dbReference type="EMBL" id="WZF88059.1"/>
    </source>
</evidence>
<keyword evidence="2" id="KW-0175">Coiled coil</keyword>
<accession>A0ABZ2W0C8</accession>
<name>A0ABZ2W0C8_9GAMM</name>
<keyword evidence="1" id="KW-0233">DNA recombination</keyword>
<dbReference type="InterPro" id="IPR013762">
    <property type="entry name" value="Integrase-like_cat_sf"/>
</dbReference>
<dbReference type="Gene3D" id="1.10.443.10">
    <property type="entry name" value="Intergrase catalytic core"/>
    <property type="match status" value="1"/>
</dbReference>
<dbReference type="InterPro" id="IPR024965">
    <property type="entry name" value="Putative_integrase"/>
</dbReference>
<dbReference type="InterPro" id="IPR028229">
    <property type="entry name" value="Integrase_rpt"/>
</dbReference>
<dbReference type="InterPro" id="IPR011010">
    <property type="entry name" value="DNA_brk_join_enz"/>
</dbReference>
<dbReference type="CDD" id="cd00397">
    <property type="entry name" value="DNA_BRE_C"/>
    <property type="match status" value="1"/>
</dbReference>
<dbReference type="SUPFAM" id="SSF56349">
    <property type="entry name" value="DNA breaking-rejoining enzymes"/>
    <property type="match status" value="1"/>
</dbReference>
<gene>
    <name evidence="3" type="ORF">NLK58_17290</name>
</gene>
<protein>
    <submittedName>
        <fullName evidence="3">VPA1269 family protein</fullName>
    </submittedName>
</protein>
<feature type="coiled-coil region" evidence="2">
    <location>
        <begin position="1047"/>
        <end position="1081"/>
    </location>
</feature>
<keyword evidence="4" id="KW-1185">Reference proteome</keyword>
<dbReference type="RefSeq" id="WP_011783464.1">
    <property type="nucleotide sequence ID" value="NZ_CP101118.1"/>
</dbReference>
<sequence>MATKYATLAEASEAAQRLEFKTQPEYKKGYKQDPKLPANPNQLYAGDWDDWYSFLGTEHPGEKYATVAEASEAAQRLGFEIRDEYNKGYKKDLKLPAAPDKHYAEDWADWPNFLRNERPREKYVTLAEASEVAQRLGFKTRTEYHEGYQKDPKLPSNPQRSYAGEWDDWYSFLGVERPERYAALAEASEAAQRLGFKTQQEYYEDYQKDPKLPSQPSVFYAEDWDDWYSFLGTERPSEKHATVAEASEAAQRLGLKTQAEYYEDYQKDPKLPGSPNDFYAEDWSSWYNFLGTGRPDGKYATLAEASEAAQRLGFKTSTEYFKGYKQDPKLPRHPDGMYRRNWADWYSFLGNERPKEKYATLAEASEAAQRLGFKTQKEFYEGYKQDPKLTVSPFDFYAEDWDDWYSYLGIERPVKRYATLAEASEAAQCLGLKTGAEYFRGYEKDPKLPSQPNKTYSEHWISWPHFLGNENAINRELTSKYPEFWKAIQCYVEAGTGQSNKYSHLRALLRFYVDKLGLVDDPGAMLSRDIPFDERAYENFINVTADTVKKPRHNACSAFFEWILETYCSDEDENGELIVLPGYRNPLRTVLKGLLDQLPSYKRSESDKPPLPMDAIVRAKQHLIPLEATSFRDLYQLHPFLEDCWFGVDPQLIDDNDPNCIYRVVKKERKRGRKRYFEEMHELWSPVKIVANYTLLSIPLRGQQICWLDSGEGDEFVPLWRDGKVHWIENPSPLATRKRNKGFIQKGNNDGELSAYITTNKTGKKLGGYDIPFMPEDLAYWIIQLREWQSKYNPIEELTLWTQINPQQRIHKDILKRRGKQSFLFRDPASHACDEKASPMRTTTAFTRTLPALLFHSQRPGADLAEKIEKKSSVDYKSQFTPHALRVSLITAYIVDGRAPIAVISKLVGHSSLVMTIYYTKVGASKMRLEMAAAEKRALEQSHYRYEDLILQKKIEEARPELIATDRSIMDQCLTPNWPSGAFQLMSFGICPMSGNKCDEGGMALVERKVEAQYAPVPNGYLGTRNCPQCRFFITGPAFLGGLSAIANEIILEINVTRNEYHELEEKRQTLDDERYDAESSGQFFGKERTLKKITSAYEEKAKKLDMLLTDLQHLYRLISQSTELLKTSETGQHQLIVSGNYVEMEMHLEEQSSEFRLLAEVCANAEIYESASASRARPLLSQMLDKLADTNGIAPAIFRLTEDQQLKAANQVVRLIMQVTQNNWHVADQLINGQITLEDLAEPLQLGDVRQEIESAMNGSLKFPLEIESCNE</sequence>
<organism evidence="3 4">
    <name type="scientific">Marinobacter metalliresistant</name>
    <dbReference type="NCBI Taxonomy" id="2961995"/>
    <lineage>
        <taxon>Bacteria</taxon>
        <taxon>Pseudomonadati</taxon>
        <taxon>Pseudomonadota</taxon>
        <taxon>Gammaproteobacteria</taxon>
        <taxon>Pseudomonadales</taxon>
        <taxon>Marinobacteraceae</taxon>
        <taxon>Marinobacter</taxon>
    </lineage>
</organism>
<evidence type="ECO:0000256" key="2">
    <source>
        <dbReference type="SAM" id="Coils"/>
    </source>
</evidence>
<proteinExistence type="predicted"/>